<dbReference type="Proteomes" id="UP000003294">
    <property type="component" value="Unassembled WGS sequence"/>
</dbReference>
<proteinExistence type="predicted"/>
<reference evidence="1 2" key="1">
    <citation type="submission" date="2009-10" db="EMBL/GenBank/DDBJ databases">
        <authorList>
            <person name="Weinstock G."/>
            <person name="Sodergren E."/>
            <person name="Clifton S."/>
            <person name="Fulton L."/>
            <person name="Fulton B."/>
            <person name="Courtney L."/>
            <person name="Fronick C."/>
            <person name="Harrison M."/>
            <person name="Strong C."/>
            <person name="Farmer C."/>
            <person name="Delahaunty K."/>
            <person name="Markovic C."/>
            <person name="Hall O."/>
            <person name="Minx P."/>
            <person name="Tomlinson C."/>
            <person name="Mitreva M."/>
            <person name="Nelson J."/>
            <person name="Hou S."/>
            <person name="Wollam A."/>
            <person name="Pepin K.H."/>
            <person name="Johnson M."/>
            <person name="Bhonagiri V."/>
            <person name="Nash W.E."/>
            <person name="Warren W."/>
            <person name="Chinwalla A."/>
            <person name="Mardis E.R."/>
            <person name="Wilson R.K."/>
        </authorList>
    </citation>
    <scope>NUCLEOTIDE SEQUENCE [LARGE SCALE GENOMIC DNA]</scope>
    <source>
        <strain evidence="1 2">ATCC 14685</strain>
    </source>
</reference>
<name>D0W1R0_NEICI</name>
<evidence type="ECO:0000313" key="2">
    <source>
        <dbReference type="Proteomes" id="UP000003294"/>
    </source>
</evidence>
<accession>D0W1R0</accession>
<sequence length="62" mass="6919">MNFTTILALSADGRGLNQVFISLTGVRYTGGLVVQYAPCSALRCFCIFEVWKRIQAVFCGRR</sequence>
<evidence type="ECO:0000313" key="1">
    <source>
        <dbReference type="EMBL" id="EEZ72186.1"/>
    </source>
</evidence>
<comment type="caution">
    <text evidence="1">The sequence shown here is derived from an EMBL/GenBank/DDBJ whole genome shotgun (WGS) entry which is preliminary data.</text>
</comment>
<dbReference type="EMBL" id="ACDY02000003">
    <property type="protein sequence ID" value="EEZ72186.1"/>
    <property type="molecule type" value="Genomic_DNA"/>
</dbReference>
<dbReference type="AlphaFoldDB" id="D0W1R0"/>
<gene>
    <name evidence="1" type="ORF">NEICINOT_03586</name>
</gene>
<dbReference type="STRING" id="546262.NEICINOT_03586"/>
<organism evidence="1 2">
    <name type="scientific">Neisseria cinerea ATCC 14685</name>
    <dbReference type="NCBI Taxonomy" id="546262"/>
    <lineage>
        <taxon>Bacteria</taxon>
        <taxon>Pseudomonadati</taxon>
        <taxon>Pseudomonadota</taxon>
        <taxon>Betaproteobacteria</taxon>
        <taxon>Neisseriales</taxon>
        <taxon>Neisseriaceae</taxon>
        <taxon>Neisseria</taxon>
    </lineage>
</organism>
<protein>
    <submittedName>
        <fullName evidence="1">Uncharacterized protein</fullName>
    </submittedName>
</protein>